<dbReference type="InterPro" id="IPR005338">
    <property type="entry name" value="Anhydro_N_Ac-Mur_kinase"/>
</dbReference>
<dbReference type="Gene3D" id="3.30.420.40">
    <property type="match status" value="2"/>
</dbReference>
<evidence type="ECO:0000313" key="1">
    <source>
        <dbReference type="EMBL" id="PVU96077.1"/>
    </source>
</evidence>
<dbReference type="Pfam" id="PF03702">
    <property type="entry name" value="AnmK"/>
    <property type="match status" value="1"/>
</dbReference>
<dbReference type="GO" id="GO:0016773">
    <property type="term" value="F:phosphotransferase activity, alcohol group as acceptor"/>
    <property type="evidence" value="ECO:0007669"/>
    <property type="project" value="InterPro"/>
</dbReference>
<organism evidence="1 2">
    <name type="scientific">Smittium simulii</name>
    <dbReference type="NCBI Taxonomy" id="133385"/>
    <lineage>
        <taxon>Eukaryota</taxon>
        <taxon>Fungi</taxon>
        <taxon>Fungi incertae sedis</taxon>
        <taxon>Zoopagomycota</taxon>
        <taxon>Kickxellomycotina</taxon>
        <taxon>Harpellomycetes</taxon>
        <taxon>Harpellales</taxon>
        <taxon>Legeriomycetaceae</taxon>
        <taxon>Smittium</taxon>
    </lineage>
</organism>
<sequence>MRVIGMNSGTSVDGIDLALCEFTQIKKGQDGSGQLGLKVIAYSETTHNPQFKARLLKIIKNAKGDLSELTQVNFLIGHAFADAIEEFLKIHNLTHNDYDFISSHGQTIWHQVDLDSEVKSTLQMGESAVIMKRTGKTVVSDVRVADMAFGGQGAPLTSFLDVVVNSQSGKLSAYQNLGGISNTTIINLKDGKFEAVAFDQGPANVLIDAAMRHFTNGKKHYDHSGEFARKGKVNTELLADLLKHPYYKQAIPKTTGRELFSDNYAMEIIEKGIAMGLSQEDIVATLTELTIASAVMAYQDYTSETIDEIVVHGGGSFNPVIIEGLARGLPNTKISLTSVEKAGIPASCKEAVMFALVGHECVYGRPGQIPSCTGATDFTPLGKITPGPNYLDIIRKVASSDAQPGDKTTSLIVY</sequence>
<dbReference type="SUPFAM" id="SSF53067">
    <property type="entry name" value="Actin-like ATPase domain"/>
    <property type="match status" value="1"/>
</dbReference>
<protein>
    <recommendedName>
        <fullName evidence="3">Anhydro-N-acetylmuramic acid kinase</fullName>
    </recommendedName>
</protein>
<keyword evidence="2" id="KW-1185">Reference proteome</keyword>
<name>A0A2T9YUP8_9FUNG</name>
<evidence type="ECO:0000313" key="2">
    <source>
        <dbReference type="Proteomes" id="UP000245383"/>
    </source>
</evidence>
<dbReference type="GO" id="GO:0006040">
    <property type="term" value="P:amino sugar metabolic process"/>
    <property type="evidence" value="ECO:0007669"/>
    <property type="project" value="InterPro"/>
</dbReference>
<dbReference type="AlphaFoldDB" id="A0A2T9YUP8"/>
<comment type="caution">
    <text evidence="1">The sequence shown here is derived from an EMBL/GenBank/DDBJ whole genome shotgun (WGS) entry which is preliminary data.</text>
</comment>
<proteinExistence type="predicted"/>
<evidence type="ECO:0008006" key="3">
    <source>
        <dbReference type="Google" id="ProtNLM"/>
    </source>
</evidence>
<dbReference type="STRING" id="133385.A0A2T9YUP8"/>
<gene>
    <name evidence="1" type="ORF">BB561_001413</name>
</gene>
<dbReference type="EMBL" id="MBFR01000041">
    <property type="protein sequence ID" value="PVU96077.1"/>
    <property type="molecule type" value="Genomic_DNA"/>
</dbReference>
<dbReference type="OrthoDB" id="5427593at2759"/>
<dbReference type="NCBIfam" id="NF007148">
    <property type="entry name" value="PRK09585.3-2"/>
    <property type="match status" value="1"/>
</dbReference>
<dbReference type="GO" id="GO:0005524">
    <property type="term" value="F:ATP binding"/>
    <property type="evidence" value="ECO:0007669"/>
    <property type="project" value="InterPro"/>
</dbReference>
<dbReference type="InterPro" id="IPR043129">
    <property type="entry name" value="ATPase_NBD"/>
</dbReference>
<dbReference type="PANTHER" id="PTHR30605">
    <property type="entry name" value="ANHYDRO-N-ACETYLMURAMIC ACID KINASE"/>
    <property type="match status" value="1"/>
</dbReference>
<reference evidence="1 2" key="1">
    <citation type="journal article" date="2018" name="MBio">
        <title>Comparative Genomics Reveals the Core Gene Toolbox for the Fungus-Insect Symbiosis.</title>
        <authorList>
            <person name="Wang Y."/>
            <person name="Stata M."/>
            <person name="Wang W."/>
            <person name="Stajich J.E."/>
            <person name="White M.M."/>
            <person name="Moncalvo J.M."/>
        </authorList>
    </citation>
    <scope>NUCLEOTIDE SEQUENCE [LARGE SCALE GENOMIC DNA]</scope>
    <source>
        <strain evidence="1 2">SWE-8-4</strain>
    </source>
</reference>
<dbReference type="PANTHER" id="PTHR30605:SF0">
    <property type="entry name" value="ANHYDRO-N-ACETYLMURAMIC ACID KINASE"/>
    <property type="match status" value="1"/>
</dbReference>
<dbReference type="Proteomes" id="UP000245383">
    <property type="component" value="Unassembled WGS sequence"/>
</dbReference>
<dbReference type="GO" id="GO:0009254">
    <property type="term" value="P:peptidoglycan turnover"/>
    <property type="evidence" value="ECO:0007669"/>
    <property type="project" value="InterPro"/>
</dbReference>
<accession>A0A2T9YUP8</accession>